<evidence type="ECO:0000313" key="3">
    <source>
        <dbReference type="Proteomes" id="UP000186513"/>
    </source>
</evidence>
<evidence type="ECO:0000256" key="1">
    <source>
        <dbReference type="SAM" id="MobiDB-lite"/>
    </source>
</evidence>
<accession>A0A1K2HL69</accession>
<dbReference type="Proteomes" id="UP000186513">
    <property type="component" value="Unassembled WGS sequence"/>
</dbReference>
<proteinExistence type="predicted"/>
<protein>
    <submittedName>
        <fullName evidence="2">Uncharacterized protein</fullName>
    </submittedName>
</protein>
<gene>
    <name evidence="2" type="ORF">SAMN02745887_02495</name>
</gene>
<reference evidence="2 3" key="1">
    <citation type="submission" date="2016-11" db="EMBL/GenBank/DDBJ databases">
        <authorList>
            <person name="Jaros S."/>
            <person name="Januszkiewicz K."/>
            <person name="Wedrychowicz H."/>
        </authorList>
    </citation>
    <scope>NUCLEOTIDE SEQUENCE [LARGE SCALE GENOMIC DNA]</scope>
    <source>
        <strain evidence="2 3">DSM 18899</strain>
    </source>
</reference>
<dbReference type="EMBL" id="FPKR01000009">
    <property type="protein sequence ID" value="SFZ77568.1"/>
    <property type="molecule type" value="Genomic_DNA"/>
</dbReference>
<dbReference type="RefSeq" id="WP_072428998.1">
    <property type="nucleotide sequence ID" value="NZ_FPKR01000009.1"/>
</dbReference>
<sequence>MGSAEITASGCACGGSCDSCAGSLPDAPDCAIHYHFGMLLGVEDFRAEQGFHLGHARRHQRALHGYGVVYGYAVEHDAAKQELKVLPGLAVDRRGRDLALDAAQCLSLPAWWDKHRGDDAFAELPNLDDVTLDLEVVLCYASCLSRPVPAIADPCAGDNQPGIAYSRICEAPSLSLRRAQPAAAASAPPYRLLRVLLGLAAPEPADSWLSTAQADIAALPPDERAPAEAALWQAVLARATAHTADPLDALADDDPGCLVLARLHGLHLFKDAQGWQSSLAAAPDIDQRPSLLPSQLLQAALLRPGVAAPGIPLGGPRLKPGGLSRSGTSLRLDFDQDLAAASVSSSVFSVQAFGPAGWSPLAYSDPPSYSPASRRVTLNLSAPVPADASLIRVTVRGSGTTPLLGANLLPAGAPSPDQDGLDISNQIAGS</sequence>
<dbReference type="AlphaFoldDB" id="A0A1K2HL69"/>
<dbReference type="OrthoDB" id="8555998at2"/>
<feature type="region of interest" description="Disordered" evidence="1">
    <location>
        <begin position="410"/>
        <end position="430"/>
    </location>
</feature>
<keyword evidence="3" id="KW-1185">Reference proteome</keyword>
<evidence type="ECO:0000313" key="2">
    <source>
        <dbReference type="EMBL" id="SFZ77568.1"/>
    </source>
</evidence>
<organism evidence="2 3">
    <name type="scientific">Chitinimonas taiwanensis DSM 18899</name>
    <dbReference type="NCBI Taxonomy" id="1121279"/>
    <lineage>
        <taxon>Bacteria</taxon>
        <taxon>Pseudomonadati</taxon>
        <taxon>Pseudomonadota</taxon>
        <taxon>Betaproteobacteria</taxon>
        <taxon>Neisseriales</taxon>
        <taxon>Chitinibacteraceae</taxon>
        <taxon>Chitinimonas</taxon>
    </lineage>
</organism>
<name>A0A1K2HL69_9NEIS</name>
<dbReference type="STRING" id="1121279.SAMN02745887_02495"/>